<gene>
    <name evidence="2" type="ORF">BN946_scf184908.g27</name>
</gene>
<evidence type="ECO:0000256" key="1">
    <source>
        <dbReference type="SAM" id="Phobius"/>
    </source>
</evidence>
<accession>A0A060SAA5</accession>
<sequence length="294" mass="32253">MQSTALVPALILGALISIVFLAKMLFNPKKWDPRGLKYRQNSGQIIRSYSFAVNSEAGSAAAVKAASEAHGGRCPDAFFLCAGASRPQFWVEQTEELIRMDMDATFGSQAFTALVATKEMVKQGVKGKLVFISSVLGYFSMIGYSTYSPGKFAIRGLAEALQSEFKLYDIDVHISLPGTIYSRGLEEENKVKPQVTLKIEETDSGSTPEYVAETILKGIQKGKFHITMDCIGHAFRATSAGSSPRNSYITDLVYGLIGYIGLPIWRKSVDATVVAHREEHYEYLRQKGVIGALQ</sequence>
<dbReference type="PANTHER" id="PTHR43550">
    <property type="entry name" value="3-KETODIHYDROSPHINGOSINE REDUCTASE"/>
    <property type="match status" value="1"/>
</dbReference>
<proteinExistence type="predicted"/>
<dbReference type="GO" id="GO:0030148">
    <property type="term" value="P:sphingolipid biosynthetic process"/>
    <property type="evidence" value="ECO:0007669"/>
    <property type="project" value="TreeGrafter"/>
</dbReference>
<dbReference type="GO" id="GO:0047560">
    <property type="term" value="F:3-dehydrosphinganine reductase activity"/>
    <property type="evidence" value="ECO:0007669"/>
    <property type="project" value="TreeGrafter"/>
</dbReference>
<evidence type="ECO:0000313" key="3">
    <source>
        <dbReference type="Proteomes" id="UP000029665"/>
    </source>
</evidence>
<name>A0A060SAA5_PYCCI</name>
<dbReference type="EMBL" id="CCBP010000100">
    <property type="protein sequence ID" value="CDO71270.1"/>
    <property type="molecule type" value="Genomic_DNA"/>
</dbReference>
<dbReference type="OMA" id="HREEHYE"/>
<evidence type="ECO:0008006" key="4">
    <source>
        <dbReference type="Google" id="ProtNLM"/>
    </source>
</evidence>
<dbReference type="Gene3D" id="3.40.50.720">
    <property type="entry name" value="NAD(P)-binding Rossmann-like Domain"/>
    <property type="match status" value="1"/>
</dbReference>
<feature type="transmembrane region" description="Helical" evidence="1">
    <location>
        <begin position="129"/>
        <end position="147"/>
    </location>
</feature>
<dbReference type="STRING" id="5643.A0A060SAA5"/>
<dbReference type="InterPro" id="IPR036291">
    <property type="entry name" value="NAD(P)-bd_dom_sf"/>
</dbReference>
<keyword evidence="1" id="KW-1133">Transmembrane helix</keyword>
<evidence type="ECO:0000313" key="2">
    <source>
        <dbReference type="EMBL" id="CDO71270.1"/>
    </source>
</evidence>
<dbReference type="AlphaFoldDB" id="A0A060SAA5"/>
<dbReference type="InterPro" id="IPR002347">
    <property type="entry name" value="SDR_fam"/>
</dbReference>
<keyword evidence="1" id="KW-0472">Membrane</keyword>
<dbReference type="Pfam" id="PF00106">
    <property type="entry name" value="adh_short"/>
    <property type="match status" value="1"/>
</dbReference>
<dbReference type="HOGENOM" id="CLU_010194_3_0_1"/>
<dbReference type="OrthoDB" id="10267115at2759"/>
<dbReference type="Proteomes" id="UP000029665">
    <property type="component" value="Unassembled WGS sequence"/>
</dbReference>
<dbReference type="SUPFAM" id="SSF51735">
    <property type="entry name" value="NAD(P)-binding Rossmann-fold domains"/>
    <property type="match status" value="1"/>
</dbReference>
<keyword evidence="1" id="KW-0812">Transmembrane</keyword>
<protein>
    <recommendedName>
        <fullName evidence="4">Oxidoreductase</fullName>
    </recommendedName>
</protein>
<dbReference type="GO" id="GO:0006666">
    <property type="term" value="P:3-keto-sphinganine metabolic process"/>
    <property type="evidence" value="ECO:0007669"/>
    <property type="project" value="TreeGrafter"/>
</dbReference>
<keyword evidence="3" id="KW-1185">Reference proteome</keyword>
<feature type="transmembrane region" description="Helical" evidence="1">
    <location>
        <begin position="6"/>
        <end position="26"/>
    </location>
</feature>
<dbReference type="PANTHER" id="PTHR43550:SF3">
    <property type="entry name" value="3-KETODIHYDROSPHINGOSINE REDUCTASE"/>
    <property type="match status" value="1"/>
</dbReference>
<organism evidence="2 3">
    <name type="scientific">Pycnoporus cinnabarinus</name>
    <name type="common">Cinnabar-red polypore</name>
    <name type="synonym">Trametes cinnabarina</name>
    <dbReference type="NCBI Taxonomy" id="5643"/>
    <lineage>
        <taxon>Eukaryota</taxon>
        <taxon>Fungi</taxon>
        <taxon>Dikarya</taxon>
        <taxon>Basidiomycota</taxon>
        <taxon>Agaricomycotina</taxon>
        <taxon>Agaricomycetes</taxon>
        <taxon>Polyporales</taxon>
        <taxon>Polyporaceae</taxon>
        <taxon>Trametes</taxon>
    </lineage>
</organism>
<dbReference type="GO" id="GO:0005789">
    <property type="term" value="C:endoplasmic reticulum membrane"/>
    <property type="evidence" value="ECO:0007669"/>
    <property type="project" value="TreeGrafter"/>
</dbReference>
<comment type="caution">
    <text evidence="2">The sequence shown here is derived from an EMBL/GenBank/DDBJ whole genome shotgun (WGS) entry which is preliminary data.</text>
</comment>
<reference evidence="2" key="1">
    <citation type="submission" date="2014-01" db="EMBL/GenBank/DDBJ databases">
        <title>The genome of the white-rot fungus Pycnoporus cinnabarinus: a basidiomycete model with a versatile arsenal for lignocellulosic biomass breakdown.</title>
        <authorList>
            <person name="Levasseur A."/>
            <person name="Lomascolo A."/>
            <person name="Ruiz-Duenas F.J."/>
            <person name="Uzan E."/>
            <person name="Piumi F."/>
            <person name="Kues U."/>
            <person name="Ram A.F.J."/>
            <person name="Murat C."/>
            <person name="Haon M."/>
            <person name="Benoit I."/>
            <person name="Arfi Y."/>
            <person name="Chevret D."/>
            <person name="Drula E."/>
            <person name="Kwon M.J."/>
            <person name="Gouret P."/>
            <person name="Lesage-Meessen L."/>
            <person name="Lombard V."/>
            <person name="Mariette J."/>
            <person name="Noirot C."/>
            <person name="Park J."/>
            <person name="Patyshakuliyeva A."/>
            <person name="Wieneger R.A.B."/>
            <person name="Wosten H.A.B."/>
            <person name="Martin F."/>
            <person name="Coutinho P.M."/>
            <person name="de Vries R."/>
            <person name="Martinez A.T."/>
            <person name="Klopp C."/>
            <person name="Pontarotti P."/>
            <person name="Henrissat B."/>
            <person name="Record E."/>
        </authorList>
    </citation>
    <scope>NUCLEOTIDE SEQUENCE [LARGE SCALE GENOMIC DNA]</scope>
    <source>
        <strain evidence="2">BRFM137</strain>
    </source>
</reference>